<dbReference type="Gene3D" id="1.10.600.10">
    <property type="entry name" value="Farnesyl Diphosphate Synthase"/>
    <property type="match status" value="1"/>
</dbReference>
<evidence type="ECO:0000313" key="2">
    <source>
        <dbReference type="Proteomes" id="UP000823786"/>
    </source>
</evidence>
<dbReference type="InterPro" id="IPR008949">
    <property type="entry name" value="Isoprenoid_synthase_dom_sf"/>
</dbReference>
<proteinExistence type="predicted"/>
<dbReference type="GO" id="GO:0016740">
    <property type="term" value="F:transferase activity"/>
    <property type="evidence" value="ECO:0007669"/>
    <property type="project" value="UniProtKB-KW"/>
</dbReference>
<dbReference type="EMBL" id="JAGGJV010000001">
    <property type="protein sequence ID" value="MBP1856731.1"/>
    <property type="molecule type" value="Genomic_DNA"/>
</dbReference>
<dbReference type="Proteomes" id="UP000823786">
    <property type="component" value="Unassembled WGS sequence"/>
</dbReference>
<accession>A0ABS4EFV7</accession>
<organism evidence="1 2">
    <name type="scientific">Rhizobium herbae</name>
    <dbReference type="NCBI Taxonomy" id="508661"/>
    <lineage>
        <taxon>Bacteria</taxon>
        <taxon>Pseudomonadati</taxon>
        <taxon>Pseudomonadota</taxon>
        <taxon>Alphaproteobacteria</taxon>
        <taxon>Hyphomicrobiales</taxon>
        <taxon>Rhizobiaceae</taxon>
        <taxon>Rhizobium/Agrobacterium group</taxon>
        <taxon>Rhizobium</taxon>
    </lineage>
</organism>
<evidence type="ECO:0000313" key="1">
    <source>
        <dbReference type="EMBL" id="MBP1856731.1"/>
    </source>
</evidence>
<name>A0ABS4EFV7_9HYPH</name>
<sequence>MNNPDISTATPKPVYDVSLAALRDSDRDRYLACLLSPQDKRGPLSALYAFHAEIARVRDLVREPLPGEIRLQWWRDVLGDPSGAGGEGHPLAEALLACVKSHELPVSVLQDMIDARIFDLYDDPMESRSSLEGYAGETASALIQLASLILDPAHAQQSASAAGHAGVAQAIAGLLLLLPLHRRRGQVYFPAELLAATGLDRDSFLSGEDEQAVGLAIRAFAGLGRDHLAKARAASGAISLGNRHAFITLALAEPVFDRAERVGSKLFEHSIVPSQWRRQWWMWRAARSGRW</sequence>
<dbReference type="SUPFAM" id="SSF48576">
    <property type="entry name" value="Terpenoid synthases"/>
    <property type="match status" value="1"/>
</dbReference>
<protein>
    <submittedName>
        <fullName evidence="1">Phytoene synthase</fullName>
        <ecNumber evidence="1">2.5.1.32</ecNumber>
    </submittedName>
</protein>
<dbReference type="RefSeq" id="WP_209846440.1">
    <property type="nucleotide sequence ID" value="NZ_JAGGJV010000001.1"/>
</dbReference>
<dbReference type="Pfam" id="PF00494">
    <property type="entry name" value="SQS_PSY"/>
    <property type="match status" value="1"/>
</dbReference>
<keyword evidence="1" id="KW-0808">Transferase</keyword>
<reference evidence="1 2" key="1">
    <citation type="submission" date="2021-03" db="EMBL/GenBank/DDBJ databases">
        <title>Genomic Encyclopedia of Type Strains, Phase IV (KMG-IV): sequencing the most valuable type-strain genomes for metagenomic binning, comparative biology and taxonomic classification.</title>
        <authorList>
            <person name="Goeker M."/>
        </authorList>
    </citation>
    <scope>NUCLEOTIDE SEQUENCE [LARGE SCALE GENOMIC DNA]</scope>
    <source>
        <strain evidence="1 2">DSM 26427</strain>
    </source>
</reference>
<dbReference type="InterPro" id="IPR002060">
    <property type="entry name" value="Squ/phyt_synthse"/>
</dbReference>
<comment type="caution">
    <text evidence="1">The sequence shown here is derived from an EMBL/GenBank/DDBJ whole genome shotgun (WGS) entry which is preliminary data.</text>
</comment>
<gene>
    <name evidence="1" type="ORF">J2Z75_000211</name>
</gene>
<keyword evidence="2" id="KW-1185">Reference proteome</keyword>
<dbReference type="EC" id="2.5.1.32" evidence="1"/>